<keyword evidence="3 10" id="KW-0662">Pyridine nucleotide biosynthesis</keyword>
<dbReference type="GO" id="GO:0004515">
    <property type="term" value="F:nicotinate-nucleotide adenylyltransferase activity"/>
    <property type="evidence" value="ECO:0007669"/>
    <property type="project" value="UniProtKB-UniRule"/>
</dbReference>
<evidence type="ECO:0000256" key="5">
    <source>
        <dbReference type="ARBA" id="ARBA00022695"/>
    </source>
</evidence>
<dbReference type="UniPathway" id="UPA00253">
    <property type="reaction ID" value="UER00332"/>
</dbReference>
<protein>
    <recommendedName>
        <fullName evidence="10">Probable nicotinate-nucleotide adenylyltransferase</fullName>
        <ecNumber evidence="10">2.7.7.18</ecNumber>
    </recommendedName>
    <alternativeName>
        <fullName evidence="10">Deamido-NAD(+) diphosphorylase</fullName>
    </alternativeName>
    <alternativeName>
        <fullName evidence="10">Deamido-NAD(+) pyrophosphorylase</fullName>
    </alternativeName>
    <alternativeName>
        <fullName evidence="10">Nicotinate mononucleotide adenylyltransferase</fullName>
        <shortName evidence="10">NaMN adenylyltransferase</shortName>
    </alternativeName>
</protein>
<dbReference type="Pfam" id="PF01467">
    <property type="entry name" value="CTP_transf_like"/>
    <property type="match status" value="1"/>
</dbReference>
<evidence type="ECO:0000256" key="2">
    <source>
        <dbReference type="ARBA" id="ARBA00005019"/>
    </source>
</evidence>
<sequence length="208" mass="23982">MDIRKIGIMGGTFNPIHLGHLMIAEEARQHYGLEKVIFIPSYITPNKDMTGAAAEQRLEMTRLATCDNPYFMVSDIEIQRKGCSYTIDTLRYLKQLYGISCHLFFICGTDTIQDLPNWNDPEQVLDLCEFVGATRPDGTETIDNIIAYFGELGRHIHKLEVPTMELSSTELRYRLQHGMSVRYLLPSKVRDYIIKNEVYLCMKNVKHE</sequence>
<keyword evidence="7 10" id="KW-0067">ATP-binding</keyword>
<dbReference type="PANTHER" id="PTHR39321:SF3">
    <property type="entry name" value="PHOSPHOPANTETHEINE ADENYLYLTRANSFERASE"/>
    <property type="match status" value="1"/>
</dbReference>
<dbReference type="NCBIfam" id="NF000840">
    <property type="entry name" value="PRK00071.1-3"/>
    <property type="match status" value="1"/>
</dbReference>
<dbReference type="InterPro" id="IPR004821">
    <property type="entry name" value="Cyt_trans-like"/>
</dbReference>
<dbReference type="Proteomes" id="UP000199309">
    <property type="component" value="Unassembled WGS sequence"/>
</dbReference>
<evidence type="ECO:0000256" key="10">
    <source>
        <dbReference type="HAMAP-Rule" id="MF_00244"/>
    </source>
</evidence>
<dbReference type="HAMAP" id="MF_00244">
    <property type="entry name" value="NaMN_adenylyltr"/>
    <property type="match status" value="1"/>
</dbReference>
<dbReference type="InterPro" id="IPR014729">
    <property type="entry name" value="Rossmann-like_a/b/a_fold"/>
</dbReference>
<evidence type="ECO:0000256" key="6">
    <source>
        <dbReference type="ARBA" id="ARBA00022741"/>
    </source>
</evidence>
<dbReference type="EC" id="2.7.7.18" evidence="10"/>
<comment type="catalytic activity">
    <reaction evidence="9 10">
        <text>nicotinate beta-D-ribonucleotide + ATP + H(+) = deamido-NAD(+) + diphosphate</text>
        <dbReference type="Rhea" id="RHEA:22860"/>
        <dbReference type="ChEBI" id="CHEBI:15378"/>
        <dbReference type="ChEBI" id="CHEBI:30616"/>
        <dbReference type="ChEBI" id="CHEBI:33019"/>
        <dbReference type="ChEBI" id="CHEBI:57502"/>
        <dbReference type="ChEBI" id="CHEBI:58437"/>
        <dbReference type="EC" id="2.7.7.18"/>
    </reaction>
</comment>
<keyword evidence="13" id="KW-1185">Reference proteome</keyword>
<evidence type="ECO:0000256" key="9">
    <source>
        <dbReference type="ARBA" id="ARBA00048721"/>
    </source>
</evidence>
<feature type="domain" description="Cytidyltransferase-like" evidence="11">
    <location>
        <begin position="8"/>
        <end position="172"/>
    </location>
</feature>
<dbReference type="PANTHER" id="PTHR39321">
    <property type="entry name" value="NICOTINATE-NUCLEOTIDE ADENYLYLTRANSFERASE-RELATED"/>
    <property type="match status" value="1"/>
</dbReference>
<dbReference type="GO" id="GO:0005524">
    <property type="term" value="F:ATP binding"/>
    <property type="evidence" value="ECO:0007669"/>
    <property type="project" value="UniProtKB-KW"/>
</dbReference>
<accession>A0A1G9YKK1</accession>
<keyword evidence="5 10" id="KW-0548">Nucleotidyltransferase</keyword>
<dbReference type="OrthoDB" id="5295945at2"/>
<dbReference type="CDD" id="cd02165">
    <property type="entry name" value="NMNAT"/>
    <property type="match status" value="1"/>
</dbReference>
<dbReference type="SUPFAM" id="SSF52374">
    <property type="entry name" value="Nucleotidylyl transferase"/>
    <property type="match status" value="1"/>
</dbReference>
<organism evidence="12 13">
    <name type="scientific">Megasphaera paucivorans</name>
    <dbReference type="NCBI Taxonomy" id="349095"/>
    <lineage>
        <taxon>Bacteria</taxon>
        <taxon>Bacillati</taxon>
        <taxon>Bacillota</taxon>
        <taxon>Negativicutes</taxon>
        <taxon>Veillonellales</taxon>
        <taxon>Veillonellaceae</taxon>
        <taxon>Megasphaera</taxon>
    </lineage>
</organism>
<dbReference type="RefSeq" id="WP_091651547.1">
    <property type="nucleotide sequence ID" value="NZ_FNHQ01000023.1"/>
</dbReference>
<keyword evidence="8 10" id="KW-0520">NAD</keyword>
<comment type="similarity">
    <text evidence="10">Belongs to the NadD family.</text>
</comment>
<dbReference type="NCBIfam" id="TIGR00125">
    <property type="entry name" value="cyt_tran_rel"/>
    <property type="match status" value="1"/>
</dbReference>
<dbReference type="NCBIfam" id="TIGR00482">
    <property type="entry name" value="nicotinate (nicotinamide) nucleotide adenylyltransferase"/>
    <property type="match status" value="1"/>
</dbReference>
<evidence type="ECO:0000313" key="12">
    <source>
        <dbReference type="EMBL" id="SDN08981.1"/>
    </source>
</evidence>
<dbReference type="AlphaFoldDB" id="A0A1G9YKK1"/>
<name>A0A1G9YKK1_9FIRM</name>
<reference evidence="12 13" key="1">
    <citation type="submission" date="2016-10" db="EMBL/GenBank/DDBJ databases">
        <authorList>
            <person name="de Groot N.N."/>
        </authorList>
    </citation>
    <scope>NUCLEOTIDE SEQUENCE [LARGE SCALE GENOMIC DNA]</scope>
    <source>
        <strain evidence="12 13">DSM 16981</strain>
    </source>
</reference>
<evidence type="ECO:0000256" key="4">
    <source>
        <dbReference type="ARBA" id="ARBA00022679"/>
    </source>
</evidence>
<dbReference type="EMBL" id="FNHQ01000023">
    <property type="protein sequence ID" value="SDN08981.1"/>
    <property type="molecule type" value="Genomic_DNA"/>
</dbReference>
<dbReference type="GO" id="GO:0009435">
    <property type="term" value="P:NAD+ biosynthetic process"/>
    <property type="evidence" value="ECO:0007669"/>
    <property type="project" value="UniProtKB-UniRule"/>
</dbReference>
<keyword evidence="6 10" id="KW-0547">Nucleotide-binding</keyword>
<evidence type="ECO:0000256" key="8">
    <source>
        <dbReference type="ARBA" id="ARBA00023027"/>
    </source>
</evidence>
<evidence type="ECO:0000256" key="3">
    <source>
        <dbReference type="ARBA" id="ARBA00022642"/>
    </source>
</evidence>
<comment type="function">
    <text evidence="1 10">Catalyzes the reversible adenylation of nicotinate mononucleotide (NaMN) to nicotinic acid adenine dinucleotide (NaAD).</text>
</comment>
<evidence type="ECO:0000313" key="13">
    <source>
        <dbReference type="Proteomes" id="UP000199309"/>
    </source>
</evidence>
<dbReference type="InterPro" id="IPR005248">
    <property type="entry name" value="NadD/NMNAT"/>
</dbReference>
<evidence type="ECO:0000256" key="1">
    <source>
        <dbReference type="ARBA" id="ARBA00002324"/>
    </source>
</evidence>
<dbReference type="Gene3D" id="3.40.50.620">
    <property type="entry name" value="HUPs"/>
    <property type="match status" value="1"/>
</dbReference>
<proteinExistence type="inferred from homology"/>
<evidence type="ECO:0000256" key="7">
    <source>
        <dbReference type="ARBA" id="ARBA00022840"/>
    </source>
</evidence>
<gene>
    <name evidence="10" type="primary">nadD</name>
    <name evidence="12" type="ORF">SAMN05660299_02090</name>
</gene>
<evidence type="ECO:0000259" key="11">
    <source>
        <dbReference type="Pfam" id="PF01467"/>
    </source>
</evidence>
<dbReference type="STRING" id="349095.SAMN05660299_02090"/>
<keyword evidence="4 10" id="KW-0808">Transferase</keyword>
<comment type="pathway">
    <text evidence="2 10">Cofactor biosynthesis; NAD(+) biosynthesis; deamido-NAD(+) from nicotinate D-ribonucleotide: step 1/1.</text>
</comment>